<dbReference type="OrthoDB" id="8347407at2"/>
<dbReference type="Gene3D" id="3.40.50.1240">
    <property type="entry name" value="Phosphoglycerate mutase-like"/>
    <property type="match status" value="1"/>
</dbReference>
<proteinExistence type="predicted"/>
<dbReference type="InterPro" id="IPR029033">
    <property type="entry name" value="His_PPase_superfam"/>
</dbReference>
<organism evidence="1 2">
    <name type="scientific">Oceanibaculum indicum</name>
    <dbReference type="NCBI Taxonomy" id="526216"/>
    <lineage>
        <taxon>Bacteria</taxon>
        <taxon>Pseudomonadati</taxon>
        <taxon>Pseudomonadota</taxon>
        <taxon>Alphaproteobacteria</taxon>
        <taxon>Rhodospirillales</taxon>
        <taxon>Oceanibaculaceae</taxon>
        <taxon>Oceanibaculum</taxon>
    </lineage>
</organism>
<dbReference type="RefSeq" id="WP_008945577.1">
    <property type="nucleotide sequence ID" value="NZ_RBIG01000003.1"/>
</dbReference>
<dbReference type="SMART" id="SM00855">
    <property type="entry name" value="PGAM"/>
    <property type="match status" value="1"/>
</dbReference>
<gene>
    <name evidence="1" type="ORF">BCL74_2997</name>
</gene>
<evidence type="ECO:0000313" key="2">
    <source>
        <dbReference type="Proteomes" id="UP000277424"/>
    </source>
</evidence>
<evidence type="ECO:0000313" key="1">
    <source>
        <dbReference type="EMBL" id="RKQ68517.1"/>
    </source>
</evidence>
<protein>
    <submittedName>
        <fullName evidence="1">Broad specificity phosphatase PhoE</fullName>
    </submittedName>
</protein>
<comment type="caution">
    <text evidence="1">The sequence shown here is derived from an EMBL/GenBank/DDBJ whole genome shotgun (WGS) entry which is preliminary data.</text>
</comment>
<dbReference type="CDD" id="cd07067">
    <property type="entry name" value="HP_PGM_like"/>
    <property type="match status" value="1"/>
</dbReference>
<accession>A0A420WBX4</accession>
<dbReference type="SUPFAM" id="SSF53254">
    <property type="entry name" value="Phosphoglycerate mutase-like"/>
    <property type="match status" value="1"/>
</dbReference>
<name>A0A420WBX4_9PROT</name>
<dbReference type="AlphaFoldDB" id="A0A420WBX4"/>
<sequence length="215" mass="23936">MNQDSPMTTRWWWIRHAPVNSTGGRIYGAGDPLADVSDIESFRGLAGLLPRDAVWVTTHLQRTHQTMAAIGEAGYPLPEAGTQGIEIDLGEQSFGDLQGRPRHEVFATVEFQRHRFWLTAPEVAPPGGESFEDLLGRVTPVVERLTHDYARRDVICVAHGGTIRAALAHALEIPAAKALHFQIDNLSVTRIDHHPAEENWPDPAWQVVMVNRHPK</sequence>
<reference evidence="1 2" key="1">
    <citation type="submission" date="2018-10" db="EMBL/GenBank/DDBJ databases">
        <title>Comparative analysis of microorganisms from saline springs in Andes Mountain Range, Colombia.</title>
        <authorList>
            <person name="Rubin E."/>
        </authorList>
    </citation>
    <scope>NUCLEOTIDE SEQUENCE [LARGE SCALE GENOMIC DNA]</scope>
    <source>
        <strain evidence="1 2">USBA 36</strain>
    </source>
</reference>
<dbReference type="EMBL" id="RBIG01000003">
    <property type="protein sequence ID" value="RKQ68517.1"/>
    <property type="molecule type" value="Genomic_DNA"/>
</dbReference>
<dbReference type="Proteomes" id="UP000277424">
    <property type="component" value="Unassembled WGS sequence"/>
</dbReference>
<dbReference type="Pfam" id="PF00300">
    <property type="entry name" value="His_Phos_1"/>
    <property type="match status" value="1"/>
</dbReference>
<dbReference type="InterPro" id="IPR013078">
    <property type="entry name" value="His_Pase_superF_clade-1"/>
</dbReference>